<reference evidence="3 4" key="1">
    <citation type="submission" date="2019-05" db="EMBL/GenBank/DDBJ databases">
        <title>Emergence of the Ug99 lineage of the wheat stem rust pathogen through somatic hybridization.</title>
        <authorList>
            <person name="Li F."/>
            <person name="Upadhyaya N.M."/>
            <person name="Sperschneider J."/>
            <person name="Matny O."/>
            <person name="Nguyen-Phuc H."/>
            <person name="Mago R."/>
            <person name="Raley C."/>
            <person name="Miller M.E."/>
            <person name="Silverstein K.A.T."/>
            <person name="Henningsen E."/>
            <person name="Hirsch C.D."/>
            <person name="Visser B."/>
            <person name="Pretorius Z.A."/>
            <person name="Steffenson B.J."/>
            <person name="Schwessinger B."/>
            <person name="Dodds P.N."/>
            <person name="Figueroa M."/>
        </authorList>
    </citation>
    <scope>NUCLEOTIDE SEQUENCE [LARGE SCALE GENOMIC DNA]</scope>
    <source>
        <strain evidence="1">21-0</strain>
        <strain evidence="2 4">Ug99</strain>
    </source>
</reference>
<evidence type="ECO:0000313" key="2">
    <source>
        <dbReference type="EMBL" id="KAA1124790.1"/>
    </source>
</evidence>
<gene>
    <name evidence="1" type="ORF">PGT21_012633</name>
    <name evidence="2" type="ORF">PGTUg99_034878</name>
</gene>
<dbReference type="EMBL" id="VSWC01000029">
    <property type="protein sequence ID" value="KAA1107402.1"/>
    <property type="molecule type" value="Genomic_DNA"/>
</dbReference>
<protein>
    <submittedName>
        <fullName evidence="1">Uncharacterized protein</fullName>
    </submittedName>
</protein>
<dbReference type="AlphaFoldDB" id="A0A5B0Q2S2"/>
<evidence type="ECO:0000313" key="3">
    <source>
        <dbReference type="Proteomes" id="UP000324748"/>
    </source>
</evidence>
<dbReference type="Proteomes" id="UP000324748">
    <property type="component" value="Unassembled WGS sequence"/>
</dbReference>
<proteinExistence type="predicted"/>
<evidence type="ECO:0000313" key="1">
    <source>
        <dbReference type="EMBL" id="KAA1107402.1"/>
    </source>
</evidence>
<sequence length="50" mass="5616">MQDFLLIFNIATLKLGVTRYPAAQKVYKPMKKIEKQLNDSWANGTAGKSS</sequence>
<accession>A0A5B0Q2S2</accession>
<dbReference type="Proteomes" id="UP000325313">
    <property type="component" value="Unassembled WGS sequence"/>
</dbReference>
<dbReference type="EMBL" id="VDEP01000203">
    <property type="protein sequence ID" value="KAA1124790.1"/>
    <property type="molecule type" value="Genomic_DNA"/>
</dbReference>
<organism evidence="1 3">
    <name type="scientific">Puccinia graminis f. sp. tritici</name>
    <dbReference type="NCBI Taxonomy" id="56615"/>
    <lineage>
        <taxon>Eukaryota</taxon>
        <taxon>Fungi</taxon>
        <taxon>Dikarya</taxon>
        <taxon>Basidiomycota</taxon>
        <taxon>Pucciniomycotina</taxon>
        <taxon>Pucciniomycetes</taxon>
        <taxon>Pucciniales</taxon>
        <taxon>Pucciniaceae</taxon>
        <taxon>Puccinia</taxon>
    </lineage>
</organism>
<keyword evidence="3" id="KW-1185">Reference proteome</keyword>
<evidence type="ECO:0000313" key="4">
    <source>
        <dbReference type="Proteomes" id="UP000325313"/>
    </source>
</evidence>
<name>A0A5B0Q2S2_PUCGR</name>
<comment type="caution">
    <text evidence="1">The sequence shown here is derived from an EMBL/GenBank/DDBJ whole genome shotgun (WGS) entry which is preliminary data.</text>
</comment>